<keyword evidence="6" id="KW-0325">Glycoprotein</keyword>
<dbReference type="Pfam" id="PF04515">
    <property type="entry name" value="Choline_transpo"/>
    <property type="match status" value="1"/>
</dbReference>
<evidence type="ECO:0000256" key="7">
    <source>
        <dbReference type="RuleBase" id="RU368066"/>
    </source>
</evidence>
<name>A0ABN9TLN3_9DINO</name>
<keyword evidence="5 7" id="KW-0472">Membrane</keyword>
<comment type="function">
    <text evidence="7">Choline transporter.</text>
</comment>
<evidence type="ECO:0000313" key="9">
    <source>
        <dbReference type="Proteomes" id="UP001189429"/>
    </source>
</evidence>
<evidence type="ECO:0000256" key="5">
    <source>
        <dbReference type="ARBA" id="ARBA00023136"/>
    </source>
</evidence>
<protein>
    <recommendedName>
        <fullName evidence="7">Choline transporter-like protein</fullName>
    </recommendedName>
</protein>
<gene>
    <name evidence="8" type="ORF">PCOR1329_LOCUS40271</name>
</gene>
<feature type="transmembrane region" description="Helical" evidence="7">
    <location>
        <begin position="63"/>
        <end position="83"/>
    </location>
</feature>
<feature type="transmembrane region" description="Helical" evidence="7">
    <location>
        <begin position="6"/>
        <end position="26"/>
    </location>
</feature>
<keyword evidence="3 7" id="KW-0812">Transmembrane</keyword>
<comment type="subcellular location">
    <subcellularLocation>
        <location evidence="7">Cell membrane</location>
        <topology evidence="7">Multi-pass membrane protein</topology>
    </subcellularLocation>
    <subcellularLocation>
        <location evidence="1">Membrane</location>
        <topology evidence="1">Multi-pass membrane protein</topology>
    </subcellularLocation>
</comment>
<evidence type="ECO:0000256" key="2">
    <source>
        <dbReference type="ARBA" id="ARBA00007168"/>
    </source>
</evidence>
<dbReference type="PANTHER" id="PTHR12385:SF14">
    <property type="entry name" value="CHOLINE TRANSPORTER-LIKE 2"/>
    <property type="match status" value="1"/>
</dbReference>
<comment type="caution">
    <text evidence="7">Lacks conserved residue(s) required for the propagation of feature annotation.</text>
</comment>
<keyword evidence="4 7" id="KW-1133">Transmembrane helix</keyword>
<dbReference type="InterPro" id="IPR007603">
    <property type="entry name" value="Choline_transptr-like"/>
</dbReference>
<evidence type="ECO:0000256" key="6">
    <source>
        <dbReference type="ARBA" id="ARBA00023180"/>
    </source>
</evidence>
<organism evidence="8 9">
    <name type="scientific">Prorocentrum cordatum</name>
    <dbReference type="NCBI Taxonomy" id="2364126"/>
    <lineage>
        <taxon>Eukaryota</taxon>
        <taxon>Sar</taxon>
        <taxon>Alveolata</taxon>
        <taxon>Dinophyceae</taxon>
        <taxon>Prorocentrales</taxon>
        <taxon>Prorocentraceae</taxon>
        <taxon>Prorocentrum</taxon>
    </lineage>
</organism>
<dbReference type="EMBL" id="CAUYUJ010014855">
    <property type="protein sequence ID" value="CAK0846901.1"/>
    <property type="molecule type" value="Genomic_DNA"/>
</dbReference>
<reference evidence="8" key="1">
    <citation type="submission" date="2023-10" db="EMBL/GenBank/DDBJ databases">
        <authorList>
            <person name="Chen Y."/>
            <person name="Shah S."/>
            <person name="Dougan E. K."/>
            <person name="Thang M."/>
            <person name="Chan C."/>
        </authorList>
    </citation>
    <scope>NUCLEOTIDE SEQUENCE [LARGE SCALE GENOMIC DNA]</scope>
</reference>
<evidence type="ECO:0000256" key="4">
    <source>
        <dbReference type="ARBA" id="ARBA00022989"/>
    </source>
</evidence>
<sequence>MHSGSLAYGTFILAITQFVHYVAEYVERQSEQGVENPVVHCLACCISCCCGCCEQIVKTVNRNAFFIIAITSKSFCSAARSLFHIIADYGAAMAVLNGATVIFQMVGGLMITAASGFFAQLLFHHYGSEEPTVGVVVS</sequence>
<proteinExistence type="inferred from homology"/>
<dbReference type="PANTHER" id="PTHR12385">
    <property type="entry name" value="CHOLINE TRANSPORTER-LIKE (SLC FAMILY 44)"/>
    <property type="match status" value="1"/>
</dbReference>
<feature type="transmembrane region" description="Helical" evidence="7">
    <location>
        <begin position="95"/>
        <end position="123"/>
    </location>
</feature>
<comment type="similarity">
    <text evidence="2 7">Belongs to the CTL (choline transporter-like) family.</text>
</comment>
<evidence type="ECO:0000256" key="1">
    <source>
        <dbReference type="ARBA" id="ARBA00004141"/>
    </source>
</evidence>
<keyword evidence="9" id="KW-1185">Reference proteome</keyword>
<evidence type="ECO:0000256" key="3">
    <source>
        <dbReference type="ARBA" id="ARBA00022692"/>
    </source>
</evidence>
<feature type="non-terminal residue" evidence="8">
    <location>
        <position position="138"/>
    </location>
</feature>
<comment type="caution">
    <text evidence="8">The sequence shown here is derived from an EMBL/GenBank/DDBJ whole genome shotgun (WGS) entry which is preliminary data.</text>
</comment>
<dbReference type="Proteomes" id="UP001189429">
    <property type="component" value="Unassembled WGS sequence"/>
</dbReference>
<accession>A0ABN9TLN3</accession>
<evidence type="ECO:0000313" key="8">
    <source>
        <dbReference type="EMBL" id="CAK0846901.1"/>
    </source>
</evidence>